<proteinExistence type="predicted"/>
<gene>
    <name evidence="1" type="ORF">KIN20_027470</name>
</gene>
<protein>
    <submittedName>
        <fullName evidence="1">Uncharacterized protein</fullName>
    </submittedName>
</protein>
<evidence type="ECO:0000313" key="1">
    <source>
        <dbReference type="EMBL" id="KAJ1366718.1"/>
    </source>
</evidence>
<accession>A0AAD5QZE3</accession>
<dbReference type="EMBL" id="JAHQIW010005650">
    <property type="protein sequence ID" value="KAJ1366718.1"/>
    <property type="molecule type" value="Genomic_DNA"/>
</dbReference>
<name>A0AAD5QZE3_PARTN</name>
<dbReference type="Proteomes" id="UP001196413">
    <property type="component" value="Unassembled WGS sequence"/>
</dbReference>
<organism evidence="1 2">
    <name type="scientific">Parelaphostrongylus tenuis</name>
    <name type="common">Meningeal worm</name>
    <dbReference type="NCBI Taxonomy" id="148309"/>
    <lineage>
        <taxon>Eukaryota</taxon>
        <taxon>Metazoa</taxon>
        <taxon>Ecdysozoa</taxon>
        <taxon>Nematoda</taxon>
        <taxon>Chromadorea</taxon>
        <taxon>Rhabditida</taxon>
        <taxon>Rhabditina</taxon>
        <taxon>Rhabditomorpha</taxon>
        <taxon>Strongyloidea</taxon>
        <taxon>Metastrongylidae</taxon>
        <taxon>Parelaphostrongylus</taxon>
    </lineage>
</organism>
<sequence>MRDEEEYKYMNLAPATKTEAVSLPYSEACGFFDGADSRIKEAENGCNIFKCETYTSNSSDVKPHSSHTNT</sequence>
<keyword evidence="2" id="KW-1185">Reference proteome</keyword>
<reference evidence="1" key="1">
    <citation type="submission" date="2021-06" db="EMBL/GenBank/DDBJ databases">
        <title>Parelaphostrongylus tenuis whole genome reference sequence.</title>
        <authorList>
            <person name="Garwood T.J."/>
            <person name="Larsen P.A."/>
            <person name="Fountain-Jones N.M."/>
            <person name="Garbe J.R."/>
            <person name="Macchietto M.G."/>
            <person name="Kania S.A."/>
            <person name="Gerhold R.W."/>
            <person name="Richards J.E."/>
            <person name="Wolf T.M."/>
        </authorList>
    </citation>
    <scope>NUCLEOTIDE SEQUENCE</scope>
    <source>
        <strain evidence="1">MNPRO001-30</strain>
        <tissue evidence="1">Meninges</tissue>
    </source>
</reference>
<evidence type="ECO:0000313" key="2">
    <source>
        <dbReference type="Proteomes" id="UP001196413"/>
    </source>
</evidence>
<comment type="caution">
    <text evidence="1">The sequence shown here is derived from an EMBL/GenBank/DDBJ whole genome shotgun (WGS) entry which is preliminary data.</text>
</comment>
<dbReference type="AlphaFoldDB" id="A0AAD5QZE3"/>